<dbReference type="Gene3D" id="3.90.870.20">
    <property type="entry name" value="Carbamoyltransferase, C-terminal domain"/>
    <property type="match status" value="1"/>
</dbReference>
<reference evidence="4 5" key="1">
    <citation type="submission" date="2018-06" db="EMBL/GenBank/DDBJ databases">
        <title>Genomic Encyclopedia of Archaeal and Bacterial Type Strains, Phase II (KMG-II): from individual species to whole genera.</title>
        <authorList>
            <person name="Goeker M."/>
        </authorList>
    </citation>
    <scope>NUCLEOTIDE SEQUENCE [LARGE SCALE GENOMIC DNA]</scope>
    <source>
        <strain evidence="4 5">DSM 17205</strain>
    </source>
</reference>
<comment type="caution">
    <text evidence="4">The sequence shown here is derived from an EMBL/GenBank/DDBJ whole genome shotgun (WGS) entry which is preliminary data.</text>
</comment>
<proteinExistence type="inferred from homology"/>
<dbReference type="InterPro" id="IPR003696">
    <property type="entry name" value="Carbtransf_dom"/>
</dbReference>
<feature type="domain" description="Carbamoyltransferase C-terminal" evidence="3">
    <location>
        <begin position="411"/>
        <end position="599"/>
    </location>
</feature>
<dbReference type="CDD" id="cd24098">
    <property type="entry name" value="ASKHA_NBD_TobZ_N"/>
    <property type="match status" value="1"/>
</dbReference>
<comment type="similarity">
    <text evidence="1">Belongs to the NodU/CmcH family.</text>
</comment>
<dbReference type="RefSeq" id="WP_015363088.1">
    <property type="nucleotide sequence ID" value="NZ_QKZR01000003.1"/>
</dbReference>
<dbReference type="Pfam" id="PF16861">
    <property type="entry name" value="Carbam_trans_C"/>
    <property type="match status" value="1"/>
</dbReference>
<protein>
    <submittedName>
        <fullName evidence="4">Carbamoyltransferase</fullName>
    </submittedName>
</protein>
<dbReference type="Proteomes" id="UP000248584">
    <property type="component" value="Unassembled WGS sequence"/>
</dbReference>
<dbReference type="Pfam" id="PF02543">
    <property type="entry name" value="Carbam_trans_N"/>
    <property type="match status" value="1"/>
</dbReference>
<evidence type="ECO:0000313" key="5">
    <source>
        <dbReference type="Proteomes" id="UP000248584"/>
    </source>
</evidence>
<sequence length="620" mass="70871">MQIILGISAFYHDAAASILVDGEIIAAVQEERFSRIKNDASFPFQSISYCLKEAQISINQIDAIVFYDKPFLKFERLLETYFTFAPKGIGSFLKVIPLWLHEKLFLKKSLRKSLKQLGSKKYKSIPLLFTEHHLSHAASTFYTSKFEEAAILTIDGVGEWTTASIGYGDNDGIKFIKELEYPHSIGLFYSAVTYFLGFKVNSGEYKLMGLAPYGNPNDEQTSHFENLLYEHVIHIYEDGSLWLNQKYFSYSTTLKMIPEKKWENLFGFSKRNETDQINQSHANFALAIQHITEKVVIKMATEAKRLTNSNNLCLAGGVALNCVANGKLEKLQLFENIWIQPAAGDAGGSLGAALAIDQLCFKNKRFLPEFDIMKGTYLGPIFSNDEIHKMNIALQAVSNQLPLEDLLRITAKYLSEDKVVGWFQDRMEFGPRSLGNRSILANPNGFEMQKKLNLKIKKREAFRPFAPSVLEEDSGFYFGMDQPSPYMLKVSQLKKEHINLQDVDSYYNLSLLERLYTKRSNLQATTHVDFSSRVQTVNKKQNPKFWGLLNEFKKITGSSVVINTSFNVRGEPIVCRPQEAYQCFMNTEMDILILQNHVYLKEKQIYWQAEMNTTSNFELD</sequence>
<evidence type="ECO:0000313" key="4">
    <source>
        <dbReference type="EMBL" id="PZX39858.1"/>
    </source>
</evidence>
<feature type="domain" description="Carbamoyltransferase" evidence="2">
    <location>
        <begin position="4"/>
        <end position="354"/>
    </location>
</feature>
<dbReference type="Gene3D" id="3.30.420.40">
    <property type="match status" value="2"/>
</dbReference>
<evidence type="ECO:0000259" key="3">
    <source>
        <dbReference type="Pfam" id="PF16861"/>
    </source>
</evidence>
<keyword evidence="5" id="KW-1185">Reference proteome</keyword>
<dbReference type="InterPro" id="IPR038152">
    <property type="entry name" value="Carbam_trans_C_sf"/>
</dbReference>
<dbReference type="PANTHER" id="PTHR34847">
    <property type="entry name" value="NODULATION PROTEIN U"/>
    <property type="match status" value="1"/>
</dbReference>
<organism evidence="4 5">
    <name type="scientific">Nonlabens dokdonensis</name>
    <dbReference type="NCBI Taxonomy" id="328515"/>
    <lineage>
        <taxon>Bacteria</taxon>
        <taxon>Pseudomonadati</taxon>
        <taxon>Bacteroidota</taxon>
        <taxon>Flavobacteriia</taxon>
        <taxon>Flavobacteriales</taxon>
        <taxon>Flavobacteriaceae</taxon>
        <taxon>Nonlabens</taxon>
    </lineage>
</organism>
<evidence type="ECO:0000256" key="1">
    <source>
        <dbReference type="ARBA" id="ARBA00006129"/>
    </source>
</evidence>
<accession>A0ABX5PXU0</accession>
<dbReference type="EMBL" id="QKZR01000003">
    <property type="protein sequence ID" value="PZX39858.1"/>
    <property type="molecule type" value="Genomic_DNA"/>
</dbReference>
<evidence type="ECO:0000259" key="2">
    <source>
        <dbReference type="Pfam" id="PF02543"/>
    </source>
</evidence>
<gene>
    <name evidence="4" type="ORF">LX97_02216</name>
</gene>
<dbReference type="PANTHER" id="PTHR34847:SF1">
    <property type="entry name" value="NODULATION PROTEIN U"/>
    <property type="match status" value="1"/>
</dbReference>
<dbReference type="InterPro" id="IPR043129">
    <property type="entry name" value="ATPase_NBD"/>
</dbReference>
<dbReference type="InterPro" id="IPR031730">
    <property type="entry name" value="Carbam_trans_C"/>
</dbReference>
<dbReference type="SUPFAM" id="SSF53067">
    <property type="entry name" value="Actin-like ATPase domain"/>
    <property type="match status" value="1"/>
</dbReference>
<name>A0ABX5PXU0_9FLAO</name>
<dbReference type="InterPro" id="IPR051338">
    <property type="entry name" value="NodU/CmcH_Carbamoyltrnsfr"/>
</dbReference>